<keyword evidence="4" id="KW-0645">Protease</keyword>
<sequence length="813" mass="91032">MDSVVLPSTPLSSHLKEFKRMGDVLKENPPIRFVLYEKEAKSTNLTEKLVACNLPPPADRIGHTHTDEALIAQHPSTKSMITSKDAASKGDVTVRVGEEFAVKRSAPSDIPEPKPGLGIDVTSVKNNTDVRDPVDKVPTARQDLPVTADKTMLRQYDVVKAETSPCQTWDINSRGLKMGWEKYPPPACGLSNGENCCYMNSVLQTLFWCPPFAQALLAEPDSDCCLHNRIKVTAPKEETPYCIFCSAVNLIKRFHTAGRVRDLAADVTKYNTTASEVFGYMDLIMKLKRLREVYEQQDAHEFYSQFIDKLDQAVSDNPTAESKTPTFVDRIFGFKTRQRIQCKHCMKCSDKVDKQRDLPLDIADMAGMTRFKSIFTSLNDQFSKPETFEDDNAYHCENCNAKRSAVKTFKILEAPQVLTLYLKRFAVGSEPGDKFEHHVSYPPKLDLAPYMVEDGSSKLIAPVWYRLASVIIHDSNTTQEGHYFAAVQTLRYDKPVWTACNDEYVRGINKATDQRDAYMLFYIREDEAPTYPESPLKIEVPQNSASVRARAEARVSRIWNIVSRTGKRFAIYENDDEDDLRDGRFKRPRLDGRYPSSPIGKSPSLLRNVKVNVSLPQGPGPRKSWVNMMGSRSLGNSTITGLKVTGSVKAADGATSRPLKIREQMQPNKRRLDVEANANGKRTSDDDDIGSPVKRRQTGRLSLGGDPVPSKAMKTVTRSPASAKIGGMGVSNSLKTREQIRPNNKRDAGHELNGNGKRMSDVPNSGSPFKRARSAEGFAGEEPAFSVNRQRTPIRDYPQRAFPQPQHIFPQRA</sequence>
<dbReference type="GO" id="GO:0005829">
    <property type="term" value="C:cytosol"/>
    <property type="evidence" value="ECO:0007669"/>
    <property type="project" value="TreeGrafter"/>
</dbReference>
<dbReference type="Gene3D" id="3.90.70.10">
    <property type="entry name" value="Cysteine proteinases"/>
    <property type="match status" value="1"/>
</dbReference>
<dbReference type="OrthoDB" id="420187at2759"/>
<feature type="domain" description="USP" evidence="9">
    <location>
        <begin position="188"/>
        <end position="525"/>
    </location>
</feature>
<dbReference type="InterPro" id="IPR050164">
    <property type="entry name" value="Peptidase_C19"/>
</dbReference>
<dbReference type="GO" id="GO:0006508">
    <property type="term" value="P:proteolysis"/>
    <property type="evidence" value="ECO:0007669"/>
    <property type="project" value="UniProtKB-KW"/>
</dbReference>
<comment type="catalytic activity">
    <reaction evidence="1">
        <text>Thiol-dependent hydrolysis of ester, thioester, amide, peptide and isopeptide bonds formed by the C-terminal Gly of ubiquitin (a 76-residue protein attached to proteins as an intracellular targeting signal).</text>
        <dbReference type="EC" id="3.4.19.12"/>
    </reaction>
</comment>
<protein>
    <recommendedName>
        <fullName evidence="3">ubiquitinyl hydrolase 1</fullName>
        <ecNumber evidence="3">3.4.19.12</ecNumber>
    </recommendedName>
</protein>
<dbReference type="InterPro" id="IPR001394">
    <property type="entry name" value="Peptidase_C19_UCH"/>
</dbReference>
<name>M5GBI5_DACPD</name>
<reference evidence="10 11" key="1">
    <citation type="journal article" date="2012" name="Science">
        <title>The Paleozoic origin of enzymatic lignin decomposition reconstructed from 31 fungal genomes.</title>
        <authorList>
            <person name="Floudas D."/>
            <person name="Binder M."/>
            <person name="Riley R."/>
            <person name="Barry K."/>
            <person name="Blanchette R.A."/>
            <person name="Henrissat B."/>
            <person name="Martinez A.T."/>
            <person name="Otillar R."/>
            <person name="Spatafora J.W."/>
            <person name="Yadav J.S."/>
            <person name="Aerts A."/>
            <person name="Benoit I."/>
            <person name="Boyd A."/>
            <person name="Carlson A."/>
            <person name="Copeland A."/>
            <person name="Coutinho P.M."/>
            <person name="de Vries R.P."/>
            <person name="Ferreira P."/>
            <person name="Findley K."/>
            <person name="Foster B."/>
            <person name="Gaskell J."/>
            <person name="Glotzer D."/>
            <person name="Gorecki P."/>
            <person name="Heitman J."/>
            <person name="Hesse C."/>
            <person name="Hori C."/>
            <person name="Igarashi K."/>
            <person name="Jurgens J.A."/>
            <person name="Kallen N."/>
            <person name="Kersten P."/>
            <person name="Kohler A."/>
            <person name="Kuees U."/>
            <person name="Kumar T.K.A."/>
            <person name="Kuo A."/>
            <person name="LaButti K."/>
            <person name="Larrondo L.F."/>
            <person name="Lindquist E."/>
            <person name="Ling A."/>
            <person name="Lombard V."/>
            <person name="Lucas S."/>
            <person name="Lundell T."/>
            <person name="Martin R."/>
            <person name="McLaughlin D.J."/>
            <person name="Morgenstern I."/>
            <person name="Morin E."/>
            <person name="Murat C."/>
            <person name="Nagy L.G."/>
            <person name="Nolan M."/>
            <person name="Ohm R.A."/>
            <person name="Patyshakuliyeva A."/>
            <person name="Rokas A."/>
            <person name="Ruiz-Duenas F.J."/>
            <person name="Sabat G."/>
            <person name="Salamov A."/>
            <person name="Samejima M."/>
            <person name="Schmutz J."/>
            <person name="Slot J.C."/>
            <person name="St John F."/>
            <person name="Stenlid J."/>
            <person name="Sun H."/>
            <person name="Sun S."/>
            <person name="Syed K."/>
            <person name="Tsang A."/>
            <person name="Wiebenga A."/>
            <person name="Young D."/>
            <person name="Pisabarro A."/>
            <person name="Eastwood D.C."/>
            <person name="Martin F."/>
            <person name="Cullen D."/>
            <person name="Grigoriev I.V."/>
            <person name="Hibbett D.S."/>
        </authorList>
    </citation>
    <scope>NUCLEOTIDE SEQUENCE [LARGE SCALE GENOMIC DNA]</scope>
    <source>
        <strain evidence="10 11">DJM-731 SS1</strain>
    </source>
</reference>
<dbReference type="AlphaFoldDB" id="M5GBI5"/>
<proteinExistence type="inferred from homology"/>
<dbReference type="EMBL" id="JH795855">
    <property type="protein sequence ID" value="EJU06324.1"/>
    <property type="molecule type" value="Genomic_DNA"/>
</dbReference>
<evidence type="ECO:0000259" key="9">
    <source>
        <dbReference type="PROSITE" id="PS50235"/>
    </source>
</evidence>
<dbReference type="GeneID" id="63682797"/>
<evidence type="ECO:0000256" key="3">
    <source>
        <dbReference type="ARBA" id="ARBA00012759"/>
    </source>
</evidence>
<comment type="similarity">
    <text evidence="2">Belongs to the peptidase C19 family.</text>
</comment>
<dbReference type="PANTHER" id="PTHR24006:SF758">
    <property type="entry name" value="UBIQUITIN CARBOXYL-TERMINAL HYDROLASE 36"/>
    <property type="match status" value="1"/>
</dbReference>
<dbReference type="GO" id="GO:0004843">
    <property type="term" value="F:cysteine-type deubiquitinase activity"/>
    <property type="evidence" value="ECO:0007669"/>
    <property type="project" value="UniProtKB-EC"/>
</dbReference>
<evidence type="ECO:0000256" key="1">
    <source>
        <dbReference type="ARBA" id="ARBA00000707"/>
    </source>
</evidence>
<evidence type="ECO:0000256" key="7">
    <source>
        <dbReference type="ARBA" id="ARBA00022807"/>
    </source>
</evidence>
<dbReference type="HOGENOM" id="CLU_347145_0_0_1"/>
<organism evidence="10 11">
    <name type="scientific">Dacryopinax primogenitus (strain DJM 731)</name>
    <name type="common">Brown rot fungus</name>
    <dbReference type="NCBI Taxonomy" id="1858805"/>
    <lineage>
        <taxon>Eukaryota</taxon>
        <taxon>Fungi</taxon>
        <taxon>Dikarya</taxon>
        <taxon>Basidiomycota</taxon>
        <taxon>Agaricomycotina</taxon>
        <taxon>Dacrymycetes</taxon>
        <taxon>Dacrymycetales</taxon>
        <taxon>Dacrymycetaceae</taxon>
        <taxon>Dacryopinax</taxon>
    </lineage>
</organism>
<dbReference type="GO" id="GO:0016579">
    <property type="term" value="P:protein deubiquitination"/>
    <property type="evidence" value="ECO:0007669"/>
    <property type="project" value="InterPro"/>
</dbReference>
<feature type="region of interest" description="Disordered" evidence="8">
    <location>
        <begin position="741"/>
        <end position="813"/>
    </location>
</feature>
<keyword evidence="11" id="KW-1185">Reference proteome</keyword>
<feature type="compositionally biased region" description="Basic and acidic residues" evidence="8">
    <location>
        <begin position="741"/>
        <end position="750"/>
    </location>
</feature>
<keyword evidence="7" id="KW-0788">Thiol protease</keyword>
<accession>M5GBI5</accession>
<dbReference type="GO" id="GO:0005634">
    <property type="term" value="C:nucleus"/>
    <property type="evidence" value="ECO:0007669"/>
    <property type="project" value="TreeGrafter"/>
</dbReference>
<dbReference type="PANTHER" id="PTHR24006">
    <property type="entry name" value="UBIQUITIN CARBOXYL-TERMINAL HYDROLASE"/>
    <property type="match status" value="1"/>
</dbReference>
<evidence type="ECO:0000256" key="6">
    <source>
        <dbReference type="ARBA" id="ARBA00022801"/>
    </source>
</evidence>
<evidence type="ECO:0000256" key="4">
    <source>
        <dbReference type="ARBA" id="ARBA00022670"/>
    </source>
</evidence>
<dbReference type="SUPFAM" id="SSF54001">
    <property type="entry name" value="Cysteine proteinases"/>
    <property type="match status" value="1"/>
</dbReference>
<dbReference type="RefSeq" id="XP_040633218.1">
    <property type="nucleotide sequence ID" value="XM_040767735.1"/>
</dbReference>
<evidence type="ECO:0000313" key="11">
    <source>
        <dbReference type="Proteomes" id="UP000030653"/>
    </source>
</evidence>
<dbReference type="InterPro" id="IPR038765">
    <property type="entry name" value="Papain-like_cys_pep_sf"/>
</dbReference>
<dbReference type="PROSITE" id="PS50235">
    <property type="entry name" value="USP_3"/>
    <property type="match status" value="1"/>
</dbReference>
<dbReference type="Pfam" id="PF00443">
    <property type="entry name" value="UCH"/>
    <property type="match status" value="1"/>
</dbReference>
<evidence type="ECO:0000256" key="8">
    <source>
        <dbReference type="SAM" id="MobiDB-lite"/>
    </source>
</evidence>
<dbReference type="Proteomes" id="UP000030653">
    <property type="component" value="Unassembled WGS sequence"/>
</dbReference>
<dbReference type="InterPro" id="IPR028889">
    <property type="entry name" value="USP"/>
</dbReference>
<feature type="region of interest" description="Disordered" evidence="8">
    <location>
        <begin position="664"/>
        <end position="729"/>
    </location>
</feature>
<keyword evidence="6" id="KW-0378">Hydrolase</keyword>
<dbReference type="STRING" id="1858805.M5GBI5"/>
<gene>
    <name evidence="10" type="ORF">DACRYDRAFT_103269</name>
</gene>
<evidence type="ECO:0000256" key="5">
    <source>
        <dbReference type="ARBA" id="ARBA00022786"/>
    </source>
</evidence>
<keyword evidence="5" id="KW-0833">Ubl conjugation pathway</keyword>
<evidence type="ECO:0000256" key="2">
    <source>
        <dbReference type="ARBA" id="ARBA00009085"/>
    </source>
</evidence>
<dbReference type="EC" id="3.4.19.12" evidence="3"/>
<evidence type="ECO:0000313" key="10">
    <source>
        <dbReference type="EMBL" id="EJU06324.1"/>
    </source>
</evidence>